<evidence type="ECO:0000256" key="9">
    <source>
        <dbReference type="RuleBase" id="RU362075"/>
    </source>
</evidence>
<keyword evidence="6" id="KW-0274">FAD</keyword>
<evidence type="ECO:0000256" key="3">
    <source>
        <dbReference type="ARBA" id="ARBA00006046"/>
    </source>
</evidence>
<keyword evidence="5 9" id="KW-0125">Carotenoid biosynthesis</keyword>
<proteinExistence type="inferred from homology"/>
<feature type="domain" description="Rhodanese" evidence="11">
    <location>
        <begin position="4"/>
        <end position="57"/>
    </location>
</feature>
<feature type="region of interest" description="Disordered" evidence="10">
    <location>
        <begin position="489"/>
        <end position="520"/>
    </location>
</feature>
<evidence type="ECO:0000259" key="11">
    <source>
        <dbReference type="PROSITE" id="PS50206"/>
    </source>
</evidence>
<name>A0A6B0YYI5_9CHLR</name>
<dbReference type="GO" id="GO:0016627">
    <property type="term" value="F:oxidoreductase activity, acting on the CH-CH group of donors"/>
    <property type="evidence" value="ECO:0007669"/>
    <property type="project" value="UniProtKB-ARBA"/>
</dbReference>
<dbReference type="PANTHER" id="PTHR43734">
    <property type="entry name" value="PHYTOENE DESATURASE"/>
    <property type="match status" value="1"/>
</dbReference>
<evidence type="ECO:0000256" key="2">
    <source>
        <dbReference type="ARBA" id="ARBA00004829"/>
    </source>
</evidence>
<evidence type="ECO:0000256" key="4">
    <source>
        <dbReference type="ARBA" id="ARBA00022630"/>
    </source>
</evidence>
<dbReference type="InterPro" id="IPR002937">
    <property type="entry name" value="Amino_oxidase"/>
</dbReference>
<evidence type="ECO:0000256" key="8">
    <source>
        <dbReference type="ARBA" id="ARBA00031986"/>
    </source>
</evidence>
<keyword evidence="4" id="KW-0285">Flavoprotein</keyword>
<dbReference type="InterPro" id="IPR001763">
    <property type="entry name" value="Rhodanese-like_dom"/>
</dbReference>
<accession>A0A6B0YYI5</accession>
<comment type="pathway">
    <text evidence="2 9">Carotenoid biosynthesis.</text>
</comment>
<dbReference type="PROSITE" id="PS00982">
    <property type="entry name" value="PHYTOENE_DH"/>
    <property type="match status" value="1"/>
</dbReference>
<dbReference type="PROSITE" id="PS50206">
    <property type="entry name" value="RHODANESE_3"/>
    <property type="match status" value="1"/>
</dbReference>
<dbReference type="Pfam" id="PF01593">
    <property type="entry name" value="Amino_oxidase"/>
    <property type="match status" value="1"/>
</dbReference>
<sequence>MSRIVVIGSGFGGLRAAVRLAARGHQVELFEKRDKLGGRAYVYDIDGFRFDGGPTVITAPWIFDDIWRAAGRRRQDYFQLVPCDPFYRIFDESHRPFDVSADHDAMLRQIEQRSPADVEGYNSFLANSKEIFSAGMALIDQPFLQLSDMIGVVPDLIRLQSYRSVYGYVSKFFQDDFLRCCFSFQPLLIGGNPLTAASIYVLIHYLEREWGIHYAVGGTGAIIKAFGRLLQELGVRVHLNAEVDRILIEQRRAHGVRLKDGTVHRADGVVSNADAAWTYLNLIPAHQRPRNSDRRIKSKSYSMSLFVIYFGTKRQYRDAGLAHHNIMMHPDYTGLLREIFRNKDLPKEFSLYLHMPTLTDPSLAPAGGEAFYVLSPVPHLGADIDWERQSQSYRDAIMDFLEQNYLPDLQANIVAEHRIDPRHFAGTLNSYLGSAFSIQPTLTQSAWFRPHNRSEDVENLYFVGAGTHPGAGVPGVISSAKIVDSLIGDPVTEGTPSPSTRLVSTHTAPSAPVETPPAGG</sequence>
<dbReference type="SUPFAM" id="SSF51905">
    <property type="entry name" value="FAD/NAD(P)-binding domain"/>
    <property type="match status" value="1"/>
</dbReference>
<evidence type="ECO:0000256" key="5">
    <source>
        <dbReference type="ARBA" id="ARBA00022746"/>
    </source>
</evidence>
<comment type="similarity">
    <text evidence="3 9">Belongs to the carotenoid/retinoid oxidoreductase family.</text>
</comment>
<dbReference type="GO" id="GO:0016117">
    <property type="term" value="P:carotenoid biosynthetic process"/>
    <property type="evidence" value="ECO:0007669"/>
    <property type="project" value="UniProtKB-KW"/>
</dbReference>
<evidence type="ECO:0000313" key="12">
    <source>
        <dbReference type="EMBL" id="MXY95049.1"/>
    </source>
</evidence>
<dbReference type="AlphaFoldDB" id="A0A6B0YYI5"/>
<evidence type="ECO:0000256" key="6">
    <source>
        <dbReference type="ARBA" id="ARBA00022827"/>
    </source>
</evidence>
<comment type="caution">
    <text evidence="12">The sequence shown here is derived from an EMBL/GenBank/DDBJ whole genome shotgun (WGS) entry which is preliminary data.</text>
</comment>
<dbReference type="InterPro" id="IPR036188">
    <property type="entry name" value="FAD/NAD-bd_sf"/>
</dbReference>
<evidence type="ECO:0000256" key="7">
    <source>
        <dbReference type="ARBA" id="ARBA00023002"/>
    </source>
</evidence>
<dbReference type="NCBIfam" id="TIGR02734">
    <property type="entry name" value="crtI_fam"/>
    <property type="match status" value="1"/>
</dbReference>
<comment type="cofactor">
    <cofactor evidence="1">
        <name>FAD</name>
        <dbReference type="ChEBI" id="CHEBI:57692"/>
    </cofactor>
</comment>
<keyword evidence="7 9" id="KW-0560">Oxidoreductase</keyword>
<organism evidence="12">
    <name type="scientific">Caldilineaceae bacterium SB0664_bin_27</name>
    <dbReference type="NCBI Taxonomy" id="2605260"/>
    <lineage>
        <taxon>Bacteria</taxon>
        <taxon>Bacillati</taxon>
        <taxon>Chloroflexota</taxon>
        <taxon>Caldilineae</taxon>
        <taxon>Caldilineales</taxon>
        <taxon>Caldilineaceae</taxon>
    </lineage>
</organism>
<dbReference type="InterPro" id="IPR008150">
    <property type="entry name" value="Phytoene_DH_bac_CS"/>
</dbReference>
<dbReference type="EMBL" id="VXRG01000133">
    <property type="protein sequence ID" value="MXY95049.1"/>
    <property type="molecule type" value="Genomic_DNA"/>
</dbReference>
<gene>
    <name evidence="12" type="ORF">F4Y42_16535</name>
</gene>
<dbReference type="InterPro" id="IPR014105">
    <property type="entry name" value="Carotenoid/retinoid_OxRdtase"/>
</dbReference>
<evidence type="ECO:0000256" key="1">
    <source>
        <dbReference type="ARBA" id="ARBA00001974"/>
    </source>
</evidence>
<dbReference type="Gene3D" id="3.50.50.60">
    <property type="entry name" value="FAD/NAD(P)-binding domain"/>
    <property type="match status" value="3"/>
</dbReference>
<dbReference type="PANTHER" id="PTHR43734:SF3">
    <property type="entry name" value="B-CAROTENE KETOLASE"/>
    <property type="match status" value="1"/>
</dbReference>
<feature type="compositionally biased region" description="Polar residues" evidence="10">
    <location>
        <begin position="494"/>
        <end position="508"/>
    </location>
</feature>
<evidence type="ECO:0000256" key="10">
    <source>
        <dbReference type="SAM" id="MobiDB-lite"/>
    </source>
</evidence>
<reference evidence="12" key="1">
    <citation type="submission" date="2019-09" db="EMBL/GenBank/DDBJ databases">
        <title>Characterisation of the sponge microbiome using genome-centric metagenomics.</title>
        <authorList>
            <person name="Engelberts J.P."/>
            <person name="Robbins S.J."/>
            <person name="De Goeij J.M."/>
            <person name="Aranda M."/>
            <person name="Bell S.C."/>
            <person name="Webster N.S."/>
        </authorList>
    </citation>
    <scope>NUCLEOTIDE SEQUENCE</scope>
    <source>
        <strain evidence="12">SB0664_bin_27</strain>
    </source>
</reference>
<protein>
    <recommendedName>
        <fullName evidence="8">Phytoene dehydrogenase</fullName>
    </recommendedName>
</protein>